<dbReference type="InterPro" id="IPR036865">
    <property type="entry name" value="CRAL-TRIO_dom_sf"/>
</dbReference>
<protein>
    <recommendedName>
        <fullName evidence="1">CRAL-TRIO domain-containing protein</fullName>
    </recommendedName>
</protein>
<evidence type="ECO:0000259" key="1">
    <source>
        <dbReference type="PROSITE" id="PS50191"/>
    </source>
</evidence>
<evidence type="ECO:0000313" key="2">
    <source>
        <dbReference type="EMBL" id="CBN75827.1"/>
    </source>
</evidence>
<accession>D8LGX4</accession>
<dbReference type="InterPro" id="IPR001251">
    <property type="entry name" value="CRAL-TRIO_dom"/>
</dbReference>
<dbReference type="SMART" id="SM00516">
    <property type="entry name" value="SEC14"/>
    <property type="match status" value="1"/>
</dbReference>
<dbReference type="GO" id="GO:0008526">
    <property type="term" value="F:phosphatidylinositol transfer activity"/>
    <property type="evidence" value="ECO:0007669"/>
    <property type="project" value="TreeGrafter"/>
</dbReference>
<organism evidence="2 3">
    <name type="scientific">Ectocarpus siliculosus</name>
    <name type="common">Brown alga</name>
    <name type="synonym">Conferva siliculosa</name>
    <dbReference type="NCBI Taxonomy" id="2880"/>
    <lineage>
        <taxon>Eukaryota</taxon>
        <taxon>Sar</taxon>
        <taxon>Stramenopiles</taxon>
        <taxon>Ochrophyta</taxon>
        <taxon>PX clade</taxon>
        <taxon>Phaeophyceae</taxon>
        <taxon>Ectocarpales</taxon>
        <taxon>Ectocarpaceae</taxon>
        <taxon>Ectocarpus</taxon>
    </lineage>
</organism>
<dbReference type="eggNOG" id="KOG1470">
    <property type="taxonomic scope" value="Eukaryota"/>
</dbReference>
<dbReference type="PANTHER" id="PTHR45824">
    <property type="entry name" value="GH16843P"/>
    <property type="match status" value="1"/>
</dbReference>
<sequence length="294" mass="31799">MGVKEMEASVVQQPSTSRWSWECESPPPSLTPEQASMLETTIAEVQASPLCSGAAVANGGRTAVWRYLEGAQWRLEPVRGKRVSEFFLETLAWRQDGGVDTVLDRAHTFVDEASSGKLFVRGTSLLGRPLIWVHAGWEDGASGPEASLRFLVYTVERAIASMEPETSTGASKGQFCVVIDCTATGGDGQLPSLAFVREAVSMLMLRYPSRLGNLFIVNAGNMVYYLWRAVSLLLSPVTREKVVVVSGTEQQQRELLLQHISEDALEGGRLGLKGAPPFHAESYLKGGDAGGGKP</sequence>
<dbReference type="SUPFAM" id="SSF52087">
    <property type="entry name" value="CRAL/TRIO domain"/>
    <property type="match status" value="1"/>
</dbReference>
<dbReference type="Gene3D" id="3.40.525.10">
    <property type="entry name" value="CRAL-TRIO lipid binding domain"/>
    <property type="match status" value="1"/>
</dbReference>
<dbReference type="PANTHER" id="PTHR45824:SF29">
    <property type="entry name" value="GH16843P"/>
    <property type="match status" value="1"/>
</dbReference>
<dbReference type="CDD" id="cd00170">
    <property type="entry name" value="SEC14"/>
    <property type="match status" value="1"/>
</dbReference>
<dbReference type="OrthoDB" id="75724at2759"/>
<dbReference type="Pfam" id="PF00650">
    <property type="entry name" value="CRAL_TRIO"/>
    <property type="match status" value="1"/>
</dbReference>
<dbReference type="EMBL" id="FN649742">
    <property type="protein sequence ID" value="CBN75827.1"/>
    <property type="molecule type" value="Genomic_DNA"/>
</dbReference>
<dbReference type="Proteomes" id="UP000002630">
    <property type="component" value="Linkage Group LG17"/>
</dbReference>
<dbReference type="EMBL" id="FN648307">
    <property type="protein sequence ID" value="CBN75827.1"/>
    <property type="molecule type" value="Genomic_DNA"/>
</dbReference>
<name>D8LGX4_ECTSI</name>
<feature type="domain" description="CRAL-TRIO" evidence="1">
    <location>
        <begin position="106"/>
        <end position="277"/>
    </location>
</feature>
<dbReference type="AlphaFoldDB" id="D8LGX4"/>
<dbReference type="PROSITE" id="PS50191">
    <property type="entry name" value="CRAL_TRIO"/>
    <property type="match status" value="1"/>
</dbReference>
<gene>
    <name evidence="2" type="ORF">Esi_0182_0012</name>
</gene>
<keyword evidence="3" id="KW-1185">Reference proteome</keyword>
<evidence type="ECO:0000313" key="3">
    <source>
        <dbReference type="Proteomes" id="UP000002630"/>
    </source>
</evidence>
<dbReference type="InterPro" id="IPR052578">
    <property type="entry name" value="PI_Transfer_CRAL-TRIO"/>
</dbReference>
<proteinExistence type="predicted"/>
<reference evidence="2 3" key="1">
    <citation type="journal article" date="2010" name="Nature">
        <title>The Ectocarpus genome and the independent evolution of multicellularity in brown algae.</title>
        <authorList>
            <person name="Cock J.M."/>
            <person name="Sterck L."/>
            <person name="Rouze P."/>
            <person name="Scornet D."/>
            <person name="Allen A.E."/>
            <person name="Amoutzias G."/>
            <person name="Anthouard V."/>
            <person name="Artiguenave F."/>
            <person name="Aury J.M."/>
            <person name="Badger J.H."/>
            <person name="Beszteri B."/>
            <person name="Billiau K."/>
            <person name="Bonnet E."/>
            <person name="Bothwell J.H."/>
            <person name="Bowler C."/>
            <person name="Boyen C."/>
            <person name="Brownlee C."/>
            <person name="Carrano C.J."/>
            <person name="Charrier B."/>
            <person name="Cho G.Y."/>
            <person name="Coelho S.M."/>
            <person name="Collen J."/>
            <person name="Corre E."/>
            <person name="Da Silva C."/>
            <person name="Delage L."/>
            <person name="Delaroque N."/>
            <person name="Dittami S.M."/>
            <person name="Doulbeau S."/>
            <person name="Elias M."/>
            <person name="Farnham G."/>
            <person name="Gachon C.M."/>
            <person name="Gschloessl B."/>
            <person name="Heesch S."/>
            <person name="Jabbari K."/>
            <person name="Jubin C."/>
            <person name="Kawai H."/>
            <person name="Kimura K."/>
            <person name="Kloareg B."/>
            <person name="Kupper F.C."/>
            <person name="Lang D."/>
            <person name="Le Bail A."/>
            <person name="Leblanc C."/>
            <person name="Lerouge P."/>
            <person name="Lohr M."/>
            <person name="Lopez P.J."/>
            <person name="Martens C."/>
            <person name="Maumus F."/>
            <person name="Michel G."/>
            <person name="Miranda-Saavedra D."/>
            <person name="Morales J."/>
            <person name="Moreau H."/>
            <person name="Motomura T."/>
            <person name="Nagasato C."/>
            <person name="Napoli C.A."/>
            <person name="Nelson D.R."/>
            <person name="Nyvall-Collen P."/>
            <person name="Peters A.F."/>
            <person name="Pommier C."/>
            <person name="Potin P."/>
            <person name="Poulain J."/>
            <person name="Quesneville H."/>
            <person name="Read B."/>
            <person name="Rensing S.A."/>
            <person name="Ritter A."/>
            <person name="Rousvoal S."/>
            <person name="Samanta M."/>
            <person name="Samson G."/>
            <person name="Schroeder D.C."/>
            <person name="Segurens B."/>
            <person name="Strittmatter M."/>
            <person name="Tonon T."/>
            <person name="Tregear J.W."/>
            <person name="Valentin K."/>
            <person name="von Dassow P."/>
            <person name="Yamagishi T."/>
            <person name="Van de Peer Y."/>
            <person name="Wincker P."/>
        </authorList>
    </citation>
    <scope>NUCLEOTIDE SEQUENCE [LARGE SCALE GENOMIC DNA]</scope>
    <source>
        <strain evidence="3">Ec32 / CCAP1310/4</strain>
    </source>
</reference>
<dbReference type="InParanoid" id="D8LGX4"/>